<evidence type="ECO:0000313" key="2">
    <source>
        <dbReference type="EMBL" id="RVU38600.1"/>
    </source>
</evidence>
<reference evidence="3" key="1">
    <citation type="submission" date="2019-01" db="EMBL/GenBank/DDBJ databases">
        <title>Gri0909 isolated from a small marine red alga.</title>
        <authorList>
            <person name="Kim J."/>
            <person name="Jeong S.E."/>
            <person name="Jeon C.O."/>
        </authorList>
    </citation>
    <scope>NUCLEOTIDE SEQUENCE [LARGE SCALE GENOMIC DNA]</scope>
    <source>
        <strain evidence="3">Gri0909</strain>
    </source>
</reference>
<evidence type="ECO:0000313" key="3">
    <source>
        <dbReference type="Proteomes" id="UP000287447"/>
    </source>
</evidence>
<dbReference type="Proteomes" id="UP000287447">
    <property type="component" value="Unassembled WGS sequence"/>
</dbReference>
<name>A0A437QVP5_9PROT</name>
<comment type="caution">
    <text evidence="2">The sequence shown here is derived from an EMBL/GenBank/DDBJ whole genome shotgun (WGS) entry which is preliminary data.</text>
</comment>
<feature type="domain" description="YjiS-like" evidence="1">
    <location>
        <begin position="33"/>
        <end position="63"/>
    </location>
</feature>
<protein>
    <submittedName>
        <fullName evidence="2">DUF1127 domain-containing protein</fullName>
    </submittedName>
</protein>
<dbReference type="RefSeq" id="WP_127763972.1">
    <property type="nucleotide sequence ID" value="NZ_SADE01000001.1"/>
</dbReference>
<dbReference type="AlphaFoldDB" id="A0A437QVP5"/>
<gene>
    <name evidence="2" type="ORF">EOI86_04795</name>
</gene>
<evidence type="ECO:0000259" key="1">
    <source>
        <dbReference type="Pfam" id="PF06568"/>
    </source>
</evidence>
<dbReference type="OrthoDB" id="8244198at2"/>
<organism evidence="2 3">
    <name type="scientific">Hwanghaeella grinnelliae</name>
    <dbReference type="NCBI Taxonomy" id="2500179"/>
    <lineage>
        <taxon>Bacteria</taxon>
        <taxon>Pseudomonadati</taxon>
        <taxon>Pseudomonadota</taxon>
        <taxon>Alphaproteobacteria</taxon>
        <taxon>Rhodospirillales</taxon>
        <taxon>Rhodospirillaceae</taxon>
        <taxon>Hwanghaeella</taxon>
    </lineage>
</organism>
<proteinExistence type="predicted"/>
<dbReference type="InterPro" id="IPR009506">
    <property type="entry name" value="YjiS-like"/>
</dbReference>
<sequence>MSEQNICLDSFTAARPQKARWATLTSFDFGHLLAEFRAWRENQETLRHLRSLNDHQLRDIGLRKHDLPPALQDQMVADRHGMEALFPHALVTLKARNKPKVCD</sequence>
<accession>A0A437QVP5</accession>
<dbReference type="EMBL" id="SADE01000001">
    <property type="protein sequence ID" value="RVU38600.1"/>
    <property type="molecule type" value="Genomic_DNA"/>
</dbReference>
<dbReference type="Pfam" id="PF06568">
    <property type="entry name" value="YjiS-like"/>
    <property type="match status" value="1"/>
</dbReference>
<keyword evidence="3" id="KW-1185">Reference proteome</keyword>